<feature type="transmembrane region" description="Helical" evidence="1">
    <location>
        <begin position="28"/>
        <end position="46"/>
    </location>
</feature>
<dbReference type="AlphaFoldDB" id="A0A074X0B5"/>
<protein>
    <recommendedName>
        <fullName evidence="4">MARVEL domain-containing protein</fullName>
    </recommendedName>
</protein>
<dbReference type="PANTHER" id="PTHR42083">
    <property type="entry name" value="MARVEL DOMAIN-CONTAINING PROTEIN"/>
    <property type="match status" value="1"/>
</dbReference>
<feature type="transmembrane region" description="Helical" evidence="1">
    <location>
        <begin position="93"/>
        <end position="117"/>
    </location>
</feature>
<dbReference type="HOGENOM" id="CLU_096567_1_1_1"/>
<dbReference type="Proteomes" id="UP000030706">
    <property type="component" value="Unassembled WGS sequence"/>
</dbReference>
<organism evidence="2 3">
    <name type="scientific">Aureobasidium pullulans EXF-150</name>
    <dbReference type="NCBI Taxonomy" id="1043002"/>
    <lineage>
        <taxon>Eukaryota</taxon>
        <taxon>Fungi</taxon>
        <taxon>Dikarya</taxon>
        <taxon>Ascomycota</taxon>
        <taxon>Pezizomycotina</taxon>
        <taxon>Dothideomycetes</taxon>
        <taxon>Dothideomycetidae</taxon>
        <taxon>Dothideales</taxon>
        <taxon>Saccotheciaceae</taxon>
        <taxon>Aureobasidium</taxon>
    </lineage>
</organism>
<feature type="transmembrane region" description="Helical" evidence="1">
    <location>
        <begin position="137"/>
        <end position="160"/>
    </location>
</feature>
<dbReference type="GeneID" id="40751143"/>
<evidence type="ECO:0000313" key="2">
    <source>
        <dbReference type="EMBL" id="KEQ78858.1"/>
    </source>
</evidence>
<dbReference type="OrthoDB" id="5363290at2759"/>
<feature type="transmembrane region" description="Helical" evidence="1">
    <location>
        <begin position="66"/>
        <end position="86"/>
    </location>
</feature>
<keyword evidence="1" id="KW-0812">Transmembrane</keyword>
<dbReference type="EMBL" id="KL585013">
    <property type="protein sequence ID" value="KEQ78858.1"/>
    <property type="molecule type" value="Genomic_DNA"/>
</dbReference>
<dbReference type="PANTHER" id="PTHR42083:SF1">
    <property type="entry name" value="MARVEL DOMAIN-CONTAINING PROTEIN"/>
    <property type="match status" value="1"/>
</dbReference>
<keyword evidence="1" id="KW-0472">Membrane</keyword>
<evidence type="ECO:0000256" key="1">
    <source>
        <dbReference type="SAM" id="Phobius"/>
    </source>
</evidence>
<evidence type="ECO:0008006" key="4">
    <source>
        <dbReference type="Google" id="ProtNLM"/>
    </source>
</evidence>
<keyword evidence="1" id="KW-1133">Transmembrane helix</keyword>
<accession>A0A074X0B5</accession>
<proteinExistence type="predicted"/>
<reference evidence="2 3" key="1">
    <citation type="journal article" date="2014" name="BMC Genomics">
        <title>Genome sequencing of four Aureobasidium pullulans varieties: biotechnological potential, stress tolerance, and description of new species.</title>
        <authorList>
            <person name="Gostin Ar C."/>
            <person name="Ohm R.A."/>
            <person name="Kogej T."/>
            <person name="Sonjak S."/>
            <person name="Turk M."/>
            <person name="Zajc J."/>
            <person name="Zalar P."/>
            <person name="Grube M."/>
            <person name="Sun H."/>
            <person name="Han J."/>
            <person name="Sharma A."/>
            <person name="Chiniquy J."/>
            <person name="Ngan C.Y."/>
            <person name="Lipzen A."/>
            <person name="Barry K."/>
            <person name="Grigoriev I.V."/>
            <person name="Gunde-Cimerman N."/>
        </authorList>
    </citation>
    <scope>NUCLEOTIDE SEQUENCE [LARGE SCALE GENOMIC DNA]</scope>
    <source>
        <strain evidence="2 3">EXF-150</strain>
    </source>
</reference>
<name>A0A074X0B5_AURPU</name>
<dbReference type="RefSeq" id="XP_029755045.1">
    <property type="nucleotide sequence ID" value="XM_029908837.1"/>
</dbReference>
<evidence type="ECO:0000313" key="3">
    <source>
        <dbReference type="Proteomes" id="UP000030706"/>
    </source>
</evidence>
<gene>
    <name evidence="2" type="ORF">M438DRAFT_378627</name>
</gene>
<sequence length="189" mass="20684">MPSPPDPKRAAISQYWHSTGFTGTIARATLRTLQFITSIILLGIYGSDLSYFPSSTGINSPGRTNWIFAIVVALLSAVTCVLHCFLTVKRLGWIFWDLVLCVLYAALSGTFGTAYLGAVEDADRRITQSVQAMRAGVAFALIGMGLWLVTWIQGISWCCSARRITRRTDREDEEDGVEIGGVGKVSEDN</sequence>
<keyword evidence="3" id="KW-1185">Reference proteome</keyword>